<comment type="caution">
    <text evidence="2">The sequence shown here is derived from an EMBL/GenBank/DDBJ whole genome shotgun (WGS) entry which is preliminary data.</text>
</comment>
<feature type="region of interest" description="Disordered" evidence="1">
    <location>
        <begin position="71"/>
        <end position="95"/>
    </location>
</feature>
<reference evidence="2" key="1">
    <citation type="submission" date="2016-02" db="EMBL/GenBank/DDBJ databases">
        <title>Draft Genome Sequence of Sporotomaculum syntrophicum Strain FB, a Syntrophic Benzoate Degrader.</title>
        <authorList>
            <person name="Nobu M.K."/>
            <person name="Narihiro T."/>
            <person name="Qiu Y.-L."/>
            <person name="Ohashi A."/>
            <person name="Liu W.-T."/>
            <person name="Yuji S."/>
        </authorList>
    </citation>
    <scope>NUCLEOTIDE SEQUENCE</scope>
    <source>
        <strain evidence="2">FB</strain>
    </source>
</reference>
<dbReference type="EMBL" id="LSRS01000002">
    <property type="protein sequence ID" value="KAF1086164.1"/>
    <property type="molecule type" value="Genomic_DNA"/>
</dbReference>
<dbReference type="RefSeq" id="WP_243152905.1">
    <property type="nucleotide sequence ID" value="NZ_LSRS01000002.1"/>
</dbReference>
<gene>
    <name evidence="2" type="ORF">SPSYN_00905</name>
</gene>
<name>A0A9D2WRR1_9FIRM</name>
<keyword evidence="3" id="KW-1185">Reference proteome</keyword>
<sequence>MSIADFRARIKKIEIVNKVLADGWAQAIRVQLDDIELTNENLLELRQFRPNESVDVVIKSVQPNLFEMAARNNNKAQPGTAPNRKPALDETTDDEEFLAFTEENEDKPNGKVVHEFKV</sequence>
<evidence type="ECO:0000256" key="1">
    <source>
        <dbReference type="SAM" id="MobiDB-lite"/>
    </source>
</evidence>
<dbReference type="Proteomes" id="UP000798488">
    <property type="component" value="Unassembled WGS sequence"/>
</dbReference>
<evidence type="ECO:0000313" key="3">
    <source>
        <dbReference type="Proteomes" id="UP000798488"/>
    </source>
</evidence>
<organism evidence="2 3">
    <name type="scientific">Sporotomaculum syntrophicum</name>
    <dbReference type="NCBI Taxonomy" id="182264"/>
    <lineage>
        <taxon>Bacteria</taxon>
        <taxon>Bacillati</taxon>
        <taxon>Bacillota</taxon>
        <taxon>Clostridia</taxon>
        <taxon>Eubacteriales</taxon>
        <taxon>Desulfallaceae</taxon>
        <taxon>Sporotomaculum</taxon>
    </lineage>
</organism>
<proteinExistence type="predicted"/>
<dbReference type="AlphaFoldDB" id="A0A9D2WRR1"/>
<accession>A0A9D2WRR1</accession>
<protein>
    <submittedName>
        <fullName evidence="2">Uncharacterized protein</fullName>
    </submittedName>
</protein>
<evidence type="ECO:0000313" key="2">
    <source>
        <dbReference type="EMBL" id="KAF1086164.1"/>
    </source>
</evidence>